<dbReference type="Proteomes" id="UP000483672">
    <property type="component" value="Unassembled WGS sequence"/>
</dbReference>
<evidence type="ECO:0008006" key="5">
    <source>
        <dbReference type="Google" id="ProtNLM"/>
    </source>
</evidence>
<feature type="signal peptide" evidence="2">
    <location>
        <begin position="1"/>
        <end position="19"/>
    </location>
</feature>
<dbReference type="EMBL" id="WIPF01000104">
    <property type="protein sequence ID" value="KAF3208894.1"/>
    <property type="molecule type" value="Genomic_DNA"/>
</dbReference>
<feature type="transmembrane region" description="Helical" evidence="1">
    <location>
        <begin position="252"/>
        <end position="270"/>
    </location>
</feature>
<accession>A0A7C8QDV5</accession>
<evidence type="ECO:0000256" key="1">
    <source>
        <dbReference type="SAM" id="Phobius"/>
    </source>
</evidence>
<name>A0A7C8QDV5_ORBOL</name>
<keyword evidence="2" id="KW-0732">Signal</keyword>
<evidence type="ECO:0000256" key="2">
    <source>
        <dbReference type="SAM" id="SignalP"/>
    </source>
</evidence>
<organism evidence="3 4">
    <name type="scientific">Orbilia oligospora</name>
    <name type="common">Nematode-trapping fungus</name>
    <name type="synonym">Arthrobotrys oligospora</name>
    <dbReference type="NCBI Taxonomy" id="2813651"/>
    <lineage>
        <taxon>Eukaryota</taxon>
        <taxon>Fungi</taxon>
        <taxon>Dikarya</taxon>
        <taxon>Ascomycota</taxon>
        <taxon>Pezizomycotina</taxon>
        <taxon>Orbiliomycetes</taxon>
        <taxon>Orbiliales</taxon>
        <taxon>Orbiliaceae</taxon>
        <taxon>Orbilia</taxon>
    </lineage>
</organism>
<keyword evidence="1" id="KW-1133">Transmembrane helix</keyword>
<reference evidence="3 4" key="1">
    <citation type="submission" date="2019-06" db="EMBL/GenBank/DDBJ databases">
        <authorList>
            <person name="Palmer J.M."/>
        </authorList>
    </citation>
    <scope>NUCLEOTIDE SEQUENCE [LARGE SCALE GENOMIC DNA]</scope>
    <source>
        <strain evidence="3 4">TWF191</strain>
    </source>
</reference>
<evidence type="ECO:0000313" key="4">
    <source>
        <dbReference type="Proteomes" id="UP000483672"/>
    </source>
</evidence>
<keyword evidence="1" id="KW-0472">Membrane</keyword>
<feature type="chain" id="PRO_5028977735" description="Tyrosine-protein kinase ephrin type A/B receptor-like domain-containing protein" evidence="2">
    <location>
        <begin position="20"/>
        <end position="271"/>
    </location>
</feature>
<dbReference type="AlphaFoldDB" id="A0A7C8QDV5"/>
<proteinExistence type="predicted"/>
<evidence type="ECO:0000313" key="3">
    <source>
        <dbReference type="EMBL" id="KAF3208894.1"/>
    </source>
</evidence>
<sequence length="271" mass="26929">MPSYTSIFVCSILALGASAQTDYGYDAPAPPADSYGAVTSAPESVAASVATSIASSVASSVATSITSSVDVATSIATSIATSAVTSAASSETSSEPAKATAAAAACPINFEKGCGFLCSGPKFAPSCETEWFFSKDTAICTPCPGIPDKCPPAPEPSCAFVCKAQGAAASKGEAETPFCWASDITKEGEIACTPCGGDSGDYNVASATPPPPSNVSISTQTYENGTATISTHHGNNTTYAPPPIYTSGASTMTIGASAIIGLALAFFALCN</sequence>
<comment type="caution">
    <text evidence="3">The sequence shown here is derived from an EMBL/GenBank/DDBJ whole genome shotgun (WGS) entry which is preliminary data.</text>
</comment>
<protein>
    <recommendedName>
        <fullName evidence="5">Tyrosine-protein kinase ephrin type A/B receptor-like domain-containing protein</fullName>
    </recommendedName>
</protein>
<gene>
    <name evidence="3" type="ORF">TWF191_000552</name>
</gene>
<keyword evidence="1" id="KW-0812">Transmembrane</keyword>